<proteinExistence type="predicted"/>
<dbReference type="GO" id="GO:0004386">
    <property type="term" value="F:helicase activity"/>
    <property type="evidence" value="ECO:0007669"/>
    <property type="project" value="UniProtKB-KW"/>
</dbReference>
<dbReference type="KEGG" id="mym:A176_002361"/>
<keyword evidence="1" id="KW-0067">ATP-binding</keyword>
<gene>
    <name evidence="1" type="ORF">A176_002361</name>
</gene>
<reference evidence="1 2" key="1">
    <citation type="journal article" date="2016" name="PLoS ONE">
        <title>Complete Genome Sequence and Comparative Genomics of a Novel Myxobacterium Myxococcus hansupus.</title>
        <authorList>
            <person name="Sharma G."/>
            <person name="Narwani T."/>
            <person name="Subramanian S."/>
        </authorList>
    </citation>
    <scope>NUCLEOTIDE SEQUENCE [LARGE SCALE GENOMIC DNA]</scope>
    <source>
        <strain evidence="2">mixupus</strain>
    </source>
</reference>
<organism evidence="1 2">
    <name type="scientific">Pseudomyxococcus hansupus</name>
    <dbReference type="NCBI Taxonomy" id="1297742"/>
    <lineage>
        <taxon>Bacteria</taxon>
        <taxon>Pseudomonadati</taxon>
        <taxon>Myxococcota</taxon>
        <taxon>Myxococcia</taxon>
        <taxon>Myxococcales</taxon>
        <taxon>Cystobacterineae</taxon>
        <taxon>Myxococcaceae</taxon>
        <taxon>Pseudomyxococcus</taxon>
    </lineage>
</organism>
<evidence type="ECO:0000313" key="2">
    <source>
        <dbReference type="Proteomes" id="UP000009026"/>
    </source>
</evidence>
<dbReference type="PATRIC" id="fig|1297742.4.peg.2381"/>
<keyword evidence="1" id="KW-0347">Helicase</keyword>
<dbReference type="Proteomes" id="UP000009026">
    <property type="component" value="Chromosome"/>
</dbReference>
<protein>
    <submittedName>
        <fullName evidence="1">Bipolar DNA helicase HerA</fullName>
    </submittedName>
</protein>
<dbReference type="EMBL" id="CP012109">
    <property type="protein sequence ID" value="AKQ65449.1"/>
    <property type="molecule type" value="Genomic_DNA"/>
</dbReference>
<evidence type="ECO:0000313" key="1">
    <source>
        <dbReference type="EMBL" id="AKQ65449.1"/>
    </source>
</evidence>
<dbReference type="AlphaFoldDB" id="A0A0H4WRM7"/>
<accession>A0A0H4WRM7</accession>
<sequence length="179" mass="19556">MPPPSADKEVVQRTPPALLNELDALKQQAKSGPQVDPELEAAVGFTHFDVTSSQDNLITVLLTREDLHLLASQTLVRVKSKDDRRAYLGVVVRGPFAEPNAVPANSTMAIGVVTHGKKLAYTFDYHGRAEIEIVGEEVDGSLKPPRFRPRPQSPVFLLNGRSRISHAFRRRAVDGPCGG</sequence>
<keyword evidence="2" id="KW-1185">Reference proteome</keyword>
<keyword evidence="1" id="KW-0547">Nucleotide-binding</keyword>
<keyword evidence="1" id="KW-0378">Hydrolase</keyword>
<name>A0A0H4WRM7_9BACT</name>